<accession>A0A9P6WA93</accession>
<dbReference type="OrthoDB" id="121932at2759"/>
<evidence type="ECO:0000313" key="1">
    <source>
        <dbReference type="EMBL" id="KAG0668645.1"/>
    </source>
</evidence>
<evidence type="ECO:0008006" key="3">
    <source>
        <dbReference type="Google" id="ProtNLM"/>
    </source>
</evidence>
<organism evidence="1 2">
    <name type="scientific">Maudiozyma exigua</name>
    <name type="common">Yeast</name>
    <name type="synonym">Kazachstania exigua</name>
    <dbReference type="NCBI Taxonomy" id="34358"/>
    <lineage>
        <taxon>Eukaryota</taxon>
        <taxon>Fungi</taxon>
        <taxon>Dikarya</taxon>
        <taxon>Ascomycota</taxon>
        <taxon>Saccharomycotina</taxon>
        <taxon>Saccharomycetes</taxon>
        <taxon>Saccharomycetales</taxon>
        <taxon>Saccharomycetaceae</taxon>
        <taxon>Maudiozyma</taxon>
    </lineage>
</organism>
<dbReference type="Proteomes" id="UP000750334">
    <property type="component" value="Unassembled WGS sequence"/>
</dbReference>
<evidence type="ECO:0000313" key="2">
    <source>
        <dbReference type="Proteomes" id="UP000750334"/>
    </source>
</evidence>
<keyword evidence="2" id="KW-1185">Reference proteome</keyword>
<dbReference type="EMBL" id="PUHR01000062">
    <property type="protein sequence ID" value="KAG0668645.1"/>
    <property type="molecule type" value="Genomic_DNA"/>
</dbReference>
<dbReference type="AlphaFoldDB" id="A0A9P6WA93"/>
<dbReference type="InterPro" id="IPR018607">
    <property type="entry name" value="Ctf8"/>
</dbReference>
<proteinExistence type="predicted"/>
<gene>
    <name evidence="1" type="ORF">C6P45_004544</name>
</gene>
<dbReference type="GO" id="GO:0007064">
    <property type="term" value="P:mitotic sister chromatid cohesion"/>
    <property type="evidence" value="ECO:0007669"/>
    <property type="project" value="InterPro"/>
</dbReference>
<reference evidence="1 2" key="1">
    <citation type="submission" date="2020-11" db="EMBL/GenBank/DDBJ databases">
        <title>Kefir isolates.</title>
        <authorList>
            <person name="Marcisauskas S."/>
            <person name="Kim Y."/>
            <person name="Blasche S."/>
        </authorList>
    </citation>
    <scope>NUCLEOTIDE SEQUENCE [LARGE SCALE GENOMIC DNA]</scope>
    <source>
        <strain evidence="1 2">OG2</strain>
    </source>
</reference>
<sequence length="141" mass="16110">MPSVTISTEQICQLLDPNEKKTTIPTPFGNMILEIQGDLDIPDIEVQHNEDGTTEIPGLDPEYHLNTYKKEDILRYGLLNISEDKKHATLYIGKKQRLLGNIVELETPLGLLKFDSMSQQVDLCDIIKYKILFKDRPLPIM</sequence>
<dbReference type="GO" id="GO:0031390">
    <property type="term" value="C:Ctf18 RFC-like complex"/>
    <property type="evidence" value="ECO:0007669"/>
    <property type="project" value="InterPro"/>
</dbReference>
<protein>
    <recommendedName>
        <fullName evidence="3">Chromosome transmission fidelity protein 8</fullName>
    </recommendedName>
</protein>
<comment type="caution">
    <text evidence="1">The sequence shown here is derived from an EMBL/GenBank/DDBJ whole genome shotgun (WGS) entry which is preliminary data.</text>
</comment>
<dbReference type="Pfam" id="PF09696">
    <property type="entry name" value="Ctf8"/>
    <property type="match status" value="1"/>
</dbReference>
<name>A0A9P6WA93_MAUEX</name>